<evidence type="ECO:0000256" key="5">
    <source>
        <dbReference type="SAM" id="MobiDB-lite"/>
    </source>
</evidence>
<evidence type="ECO:0000313" key="8">
    <source>
        <dbReference type="EMBL" id="MBO8457179.1"/>
    </source>
</evidence>
<keyword evidence="2 6" id="KW-0812">Transmembrane</keyword>
<evidence type="ECO:0000256" key="4">
    <source>
        <dbReference type="ARBA" id="ARBA00023136"/>
    </source>
</evidence>
<feature type="domain" description="Translocation and assembly module TamB C-terminal" evidence="7">
    <location>
        <begin position="1151"/>
        <end position="1466"/>
    </location>
</feature>
<keyword evidence="4 6" id="KW-0472">Membrane</keyword>
<evidence type="ECO:0000256" key="3">
    <source>
        <dbReference type="ARBA" id="ARBA00022989"/>
    </source>
</evidence>
<comment type="subcellular location">
    <subcellularLocation>
        <location evidence="1">Membrane</location>
        <topology evidence="1">Single-pass membrane protein</topology>
    </subcellularLocation>
</comment>
<reference evidence="8" key="2">
    <citation type="journal article" date="2021" name="PeerJ">
        <title>Extensive microbial diversity within the chicken gut microbiome revealed by metagenomics and culture.</title>
        <authorList>
            <person name="Gilroy R."/>
            <person name="Ravi A."/>
            <person name="Getino M."/>
            <person name="Pursley I."/>
            <person name="Horton D.L."/>
            <person name="Alikhan N.F."/>
            <person name="Baker D."/>
            <person name="Gharbi K."/>
            <person name="Hall N."/>
            <person name="Watson M."/>
            <person name="Adriaenssens E.M."/>
            <person name="Foster-Nyarko E."/>
            <person name="Jarju S."/>
            <person name="Secka A."/>
            <person name="Antonio M."/>
            <person name="Oren A."/>
            <person name="Chaudhuri R.R."/>
            <person name="La Ragione R."/>
            <person name="Hildebrand F."/>
            <person name="Pallen M.J."/>
        </authorList>
    </citation>
    <scope>NUCLEOTIDE SEQUENCE</scope>
    <source>
        <strain evidence="8">10532</strain>
    </source>
</reference>
<evidence type="ECO:0000313" key="9">
    <source>
        <dbReference type="Proteomes" id="UP000823638"/>
    </source>
</evidence>
<evidence type="ECO:0000259" key="7">
    <source>
        <dbReference type="Pfam" id="PF04357"/>
    </source>
</evidence>
<keyword evidence="3 6" id="KW-1133">Transmembrane helix</keyword>
<organism evidence="8 9">
    <name type="scientific">Candidatus Gallitreponema excrementavium</name>
    <dbReference type="NCBI Taxonomy" id="2840840"/>
    <lineage>
        <taxon>Bacteria</taxon>
        <taxon>Pseudomonadati</taxon>
        <taxon>Spirochaetota</taxon>
        <taxon>Spirochaetia</taxon>
        <taxon>Spirochaetales</taxon>
        <taxon>Candidatus Gallitreponema</taxon>
    </lineage>
</organism>
<dbReference type="GO" id="GO:0009306">
    <property type="term" value="P:protein secretion"/>
    <property type="evidence" value="ECO:0007669"/>
    <property type="project" value="InterPro"/>
</dbReference>
<feature type="compositionally biased region" description="Polar residues" evidence="5">
    <location>
        <begin position="151"/>
        <end position="160"/>
    </location>
</feature>
<feature type="transmembrane region" description="Helical" evidence="6">
    <location>
        <begin position="12"/>
        <end position="30"/>
    </location>
</feature>
<evidence type="ECO:0000256" key="1">
    <source>
        <dbReference type="ARBA" id="ARBA00004167"/>
    </source>
</evidence>
<evidence type="ECO:0000256" key="2">
    <source>
        <dbReference type="ARBA" id="ARBA00022692"/>
    </source>
</evidence>
<gene>
    <name evidence="8" type="ORF">IAA81_02990</name>
</gene>
<feature type="region of interest" description="Disordered" evidence="5">
    <location>
        <begin position="140"/>
        <end position="164"/>
    </location>
</feature>
<dbReference type="Pfam" id="PF04357">
    <property type="entry name" value="TamB"/>
    <property type="match status" value="1"/>
</dbReference>
<dbReference type="EMBL" id="JADIMM010000037">
    <property type="protein sequence ID" value="MBO8457179.1"/>
    <property type="molecule type" value="Genomic_DNA"/>
</dbReference>
<accession>A0A9D9HNV1</accession>
<proteinExistence type="predicted"/>
<comment type="caution">
    <text evidence="8">The sequence shown here is derived from an EMBL/GenBank/DDBJ whole genome shotgun (WGS) entry which is preliminary data.</text>
</comment>
<evidence type="ECO:0000256" key="6">
    <source>
        <dbReference type="SAM" id="Phobius"/>
    </source>
</evidence>
<protein>
    <submittedName>
        <fullName evidence="8">Translocation/assembly module TamB domain-containing protein</fullName>
    </submittedName>
</protein>
<name>A0A9D9HNV1_9SPIR</name>
<reference evidence="8" key="1">
    <citation type="submission" date="2020-10" db="EMBL/GenBank/DDBJ databases">
        <authorList>
            <person name="Gilroy R."/>
        </authorList>
    </citation>
    <scope>NUCLEOTIDE SEQUENCE</scope>
    <source>
        <strain evidence="8">10532</strain>
    </source>
</reference>
<dbReference type="Proteomes" id="UP000823638">
    <property type="component" value="Unassembled WGS sequence"/>
</dbReference>
<sequence>MTKKKLQLAVEIFLIFLILGGIFLVYMPVYRQTMESLERAKNQFFSMIEDVSGLSISYSSMSPSIFKQITLRDVEVHDVSSGTRLLFVRNFSVKYNPAKLIGEKPYLAFEEFFLNSGTLAWSDTLNDHIAERISKFGGGGDGSFSGKNSEDPGTNVSPVSVNPEEGASKEISDEIISGLLKEYDTPIKITVKNFTGEYRTSGGVFSVGLDLLSGSLGNSGCILETKGSAGYKTFETGGLTPVNSFFTISLFSDSSLKEGTLNLVIDRINFPGFSLEKIKLLGAYNNGRMEFRTVQNLVPVEFVLIADLNSRFVDLSFQTENASPFSFISINRSANGFSGLRDITVSGEAHFMLEDFKTPSYNCDFSVYLPSTLIPGSGNAEIALEGNNQRIDVNKMEVNTGIGNARYEGVILIPGPESGPALPVVPEGTLFFSGIALPSGATAGGELYIEKSGGGCYLFLPELAVGEALFSALELNLTPGTNSLDFSFNGMNFDAIDYGLMGNITADGVIITEDDGNYIELYGGVDSLSASAIIKSIEAFLPRSFDRSIIPDLSPMALTTEVYFTSDMENTAFNCTRLIFADVTDDSKYLLLSASGNGSSFKLENVSMGYGNLTLGGDFAFETTLKDIMFSSNLYVNNIPYSLNGMVQDGNRLSVYGDYGLYVSAVKNPGKAYSGKIILEGLPIPAGEYIPAITTDTDFYFFNKKDWLVTINNLSATESSGLMPVVPYFSSKGGANPGGFYLEEMSYQDDLSSLLGGLSVSWDMESSLRLIQLNGNLSDEEGRESVSIDVMLSNSGGGSFYSRDKMFISCNTAVRSFPFGRFIRGQSPSDSITGDFILSGTPDSLFANLNIENVSVKIGEMILLGDLQAVLEENEIFLSSFNLSYGGQYLKDFSGSFSLTDFSADINGDYAGSIGRSDLSSKINISMTAAENQSLDNMLNSAEVSVLFSEIKLSGEDLEQDLPVQLNRKKGRTELFAGVNRGFSCTLFDDMRIMASGSPGTPFVFNLSGSLNADTFFLDVRDVDLDLSKTWKFLGLPEVVFEKGHIFGDFAVGGFLFDPEFSGDLYALNTVMILPDYIDEKFGPFDVNANISGNTISLGPVVIQTSETKTNVWTEVQLIFDRWQFGDVIIDVSTMQSQEVKAAVKLLGVEIDGKASCDLNLKINPSRFDISGNILLNDGSICLSNNLETESDSQDIDVLCDLTISLGPHVDFLYPSKKLPVIRATLRATEDFNFQMDGTKGAFYVKGAADLKGGEIFYFRRNFYLREGRIEVNGNQNNFDPIISLSAEIRERDNKENVKIILSAENQRLSTLVPRISSVPPRSEAEIMALLARITVSDVLGSTSTDSVSLSWRDVVASTSDIFTQMGITRVLEQKLMDVLHLDLFSMRTMLLQNAILYAGSKEEIKPGNFLDGTTVYLGKYLGSNIYLDGMFHLYYDENSPATDTWGGLRFQLESGLEMNTPFFDLRWKFAPQLDTFRETYGVPDTSISLSWSFTY</sequence>
<dbReference type="InterPro" id="IPR007452">
    <property type="entry name" value="TamB_C"/>
</dbReference>
<dbReference type="GO" id="GO:0005886">
    <property type="term" value="C:plasma membrane"/>
    <property type="evidence" value="ECO:0007669"/>
    <property type="project" value="InterPro"/>
</dbReference>